<dbReference type="Proteomes" id="UP000663836">
    <property type="component" value="Unassembled WGS sequence"/>
</dbReference>
<evidence type="ECO:0000313" key="5">
    <source>
        <dbReference type="EMBL" id="CAF3936113.1"/>
    </source>
</evidence>
<keyword evidence="2 3" id="KW-0802">TPR repeat</keyword>
<comment type="caution">
    <text evidence="5">The sequence shown here is derived from an EMBL/GenBank/DDBJ whole genome shotgun (WGS) entry which is preliminary data.</text>
</comment>
<feature type="region of interest" description="Disordered" evidence="4">
    <location>
        <begin position="1690"/>
        <end position="1727"/>
    </location>
</feature>
<evidence type="ECO:0000256" key="1">
    <source>
        <dbReference type="ARBA" id="ARBA00022737"/>
    </source>
</evidence>
<feature type="repeat" description="TPR" evidence="3">
    <location>
        <begin position="30"/>
        <end position="63"/>
    </location>
</feature>
<dbReference type="InterPro" id="IPR019734">
    <property type="entry name" value="TPR_rpt"/>
</dbReference>
<dbReference type="InterPro" id="IPR011990">
    <property type="entry name" value="TPR-like_helical_dom_sf"/>
</dbReference>
<dbReference type="Pfam" id="PF13374">
    <property type="entry name" value="TPR_10"/>
    <property type="match status" value="1"/>
</dbReference>
<name>A0A819JNZ6_9BILA</name>
<evidence type="ECO:0000256" key="4">
    <source>
        <dbReference type="SAM" id="MobiDB-lite"/>
    </source>
</evidence>
<dbReference type="PANTHER" id="PTHR45641">
    <property type="entry name" value="TETRATRICOPEPTIDE REPEAT PROTEIN (AFU_ORTHOLOGUE AFUA_6G03870)"/>
    <property type="match status" value="1"/>
</dbReference>
<gene>
    <name evidence="5" type="ORF">JBS370_LOCUS22730</name>
</gene>
<dbReference type="PANTHER" id="PTHR45641:SF1">
    <property type="entry name" value="AAA+ ATPASE DOMAIN-CONTAINING PROTEIN"/>
    <property type="match status" value="1"/>
</dbReference>
<proteinExistence type="predicted"/>
<feature type="repeat" description="TPR" evidence="3">
    <location>
        <begin position="72"/>
        <end position="105"/>
    </location>
</feature>
<dbReference type="PROSITE" id="PS50293">
    <property type="entry name" value="TPR_REGION"/>
    <property type="match status" value="5"/>
</dbReference>
<organism evidence="5 6">
    <name type="scientific">Rotaria sordida</name>
    <dbReference type="NCBI Taxonomy" id="392033"/>
    <lineage>
        <taxon>Eukaryota</taxon>
        <taxon>Metazoa</taxon>
        <taxon>Spiralia</taxon>
        <taxon>Gnathifera</taxon>
        <taxon>Rotifera</taxon>
        <taxon>Eurotatoria</taxon>
        <taxon>Bdelloidea</taxon>
        <taxon>Philodinida</taxon>
        <taxon>Philodinidae</taxon>
        <taxon>Rotaria</taxon>
    </lineage>
</organism>
<reference evidence="5" key="1">
    <citation type="submission" date="2021-02" db="EMBL/GenBank/DDBJ databases">
        <authorList>
            <person name="Nowell W R."/>
        </authorList>
    </citation>
    <scope>NUCLEOTIDE SEQUENCE</scope>
</reference>
<feature type="compositionally biased region" description="Low complexity" evidence="4">
    <location>
        <begin position="1703"/>
        <end position="1717"/>
    </location>
</feature>
<protein>
    <submittedName>
        <fullName evidence="5">Uncharacterized protein</fullName>
    </submittedName>
</protein>
<evidence type="ECO:0000256" key="2">
    <source>
        <dbReference type="ARBA" id="ARBA00022803"/>
    </source>
</evidence>
<evidence type="ECO:0000256" key="3">
    <source>
        <dbReference type="PROSITE-ProRule" id="PRU00339"/>
    </source>
</evidence>
<feature type="region of interest" description="Disordered" evidence="4">
    <location>
        <begin position="1645"/>
        <end position="1664"/>
    </location>
</feature>
<keyword evidence="1" id="KW-0677">Repeat</keyword>
<sequence length="1727" mass="199517">MGIYSKALEFYEKALKIFEKALPPNHPDLATSYNNIGGVYRNMGDYSKAPEFYEKALKIFEKTLPSNHPLLASSYNNIGGVYSNMGDYSKALEFHDKALKIREKTLSPNHPDLASSYNNIGEVYHHIRDYSKALEFYEKARKIIEKTLPPNHPSLAISYGNIGQVYNKMGDYSKALQFYEKDLEIKKKALPTNHPDLAIFYINIGVVYQNMGNYSKALEFYEKAHKIFENALPSNHPLLATLYNNIDHLKQLQFDYHYYSCLWSIDQACSHLLHLARGFSMDNFSSANVVSWLQTFIADESIIRYFRGVFCGSRYSSFDSYRSHIYRYHRSLIDSFDNNDTVSSNIDDIVDDLEKLFSHPTFSNQSHLINDPESCIYPDEELDDTDREFLNLDLTTSSITNEQLGFGKLAQFYTRFLLELREYHLLPQKVVQSISSSICSLFDIIIKLISRKASSSFVSIIDMETIFTHVNWIINSVSKSEYSFLKQCKNYFDYQPPTEIVLHTTEERAYYIPLKQSLSSMLQNGQLLQAIIDNINSLSTRAAKDNDLILSNRQSRSVKSNLSRQTSSNALLLKLYTDGIAITNPIGPKKDSHKFTCFYYLLDDLPDIVRSQVNSIGLHCICYTKHLKKDNDRLILMKILVEDLNKLQTEASNEVGGFQQSFSSGSFCRHCFVTYEQRHIPLTDISFVPRTRLKHDMIVNKVIANNDGQIIQGVKSESWFKDLIGFHATESLPPDLMHDIAEGMCPLIISALLKETIQQRLLTYAEIEQRTSCFNYGFYDSSNKPPPVKKQQLSHSNIAGSASQKLCFFRLFPIVFRDIIDDLTLLPLYTILREIISYIYANPVRKSWLSYLDGLCKQFHSLMIEHLPDHVTPKVHFVTEYPRSIEIHGLPILNSCIRFEAKHLYFKQIAIRTFNFKNPLLTLSKRHQLRHCMLNNSNSFSYSSSITVRSSKSIEWSKLSIPVRRLLMDHVNQTDLICEYTSIYYHHINIRTGSIVVHHLVHAEEIPVFCQIHHLLNIKEKCIIIAEMLNTVSFNEKLWSYEVEFTETLVKIDIEHYEDIDGSTLILLQHNDIAEIFPRIKDRVKFVDQRTKLILNLNEQNENTDGTTTTTNIFDLTSSSSSSFKPVDSLQENDILSPSVLNEKNESNNDIHQITDTNLSSSITFSDDNDDIYAKAKLPSDYQGPDLTIRMQHYVDDNNISKFNPHTALRGELLSLLFDDVTKSYQLLYPTNDEYLTMAKCLVKKLHVPSALYHDVVKDWHESIKQKFKRERKPLQITTNFVKSKQEKYGNGKTNGRPKKKSTILQAERRINDIPIISIADRQNENILSIVDQMKLQLLKDDPDLDFFRNLWRQSFNIRRLCIRDLTVTEILERFPGYRLSEMILAEVKECTDVNIEENVNDLLPKFFDHLPDNNCFLSDVLPIRIIRILCKFFGDPVGNIFTHEDVLVPYPCMKIYEDRFELYLDFCLITETTSSSTAVALLVSLYYVFEIRFGLHNRTCRLLYGILFEDSHYLNKALKNLLNNWQYKIANRPLMKRQAMITNLIENSTQPSIVNKNNSSSSNNSNQIVDESLEQIEQDQYSSSYLNLTRSTNIDQQYLNEQNDDDLNQLSNSNDEEDLNQLSIASPVSMSQCSSPVIFQNQTPSSFTIDDHSNNLHSQKTNRFYPSYKSSSKLQYKDEPHRYIEVKESHSAANKRKRKQHQTSSSSITTISKQSTRLAAKRIRIE</sequence>
<evidence type="ECO:0000313" key="6">
    <source>
        <dbReference type="Proteomes" id="UP000663836"/>
    </source>
</evidence>
<dbReference type="PROSITE" id="PS50005">
    <property type="entry name" value="TPR"/>
    <property type="match status" value="5"/>
</dbReference>
<dbReference type="SUPFAM" id="SSF48452">
    <property type="entry name" value="TPR-like"/>
    <property type="match status" value="1"/>
</dbReference>
<feature type="repeat" description="TPR" evidence="3">
    <location>
        <begin position="114"/>
        <end position="147"/>
    </location>
</feature>
<feature type="repeat" description="TPR" evidence="3">
    <location>
        <begin position="156"/>
        <end position="189"/>
    </location>
</feature>
<accession>A0A819JNZ6</accession>
<dbReference type="Gene3D" id="1.25.40.10">
    <property type="entry name" value="Tetratricopeptide repeat domain"/>
    <property type="match status" value="3"/>
</dbReference>
<dbReference type="SMART" id="SM00028">
    <property type="entry name" value="TPR"/>
    <property type="match status" value="5"/>
</dbReference>
<feature type="repeat" description="TPR" evidence="3">
    <location>
        <begin position="198"/>
        <end position="231"/>
    </location>
</feature>
<dbReference type="Pfam" id="PF13424">
    <property type="entry name" value="TPR_12"/>
    <property type="match status" value="3"/>
</dbReference>
<dbReference type="EMBL" id="CAJOBD010003229">
    <property type="protein sequence ID" value="CAF3936113.1"/>
    <property type="molecule type" value="Genomic_DNA"/>
</dbReference>